<dbReference type="Proteomes" id="UP000549911">
    <property type="component" value="Unassembled WGS sequence"/>
</dbReference>
<evidence type="ECO:0000256" key="2">
    <source>
        <dbReference type="SAM" id="Phobius"/>
    </source>
</evidence>
<feature type="transmembrane region" description="Helical" evidence="2">
    <location>
        <begin position="40"/>
        <end position="60"/>
    </location>
</feature>
<keyword evidence="2" id="KW-1133">Transmembrane helix</keyword>
<dbReference type="EMBL" id="JACCBW010000001">
    <property type="protein sequence ID" value="NYE35986.1"/>
    <property type="molecule type" value="Genomic_DNA"/>
</dbReference>
<proteinExistence type="predicted"/>
<keyword evidence="4" id="KW-1185">Reference proteome</keyword>
<sequence>MTTQIDWQHEIDSAFGSGDDRPVGHYVAAGQRAVRRRRRVALGGALAAAAVVAGVAWGAAPGSGPTRSQAPPVATDPSVTTEDAADGWPADEPPARFFGGGVEVREGAVVHDRRDDLYPGKGTDSAALDVSYGGERWWVAVEWGGDGAASNAVRSDEGLFASFDAFVAEKIRGGGMIYRPEPPENGAGDWLGGLVQWDGRKLTGRRGVEVVRTVQDPVGDGASIGVVLSRNGTTTWMLVTDGGGGASWTEEAGSGWPTFEEWLADQVATVEGDEAPTPVRLDGITVVGALAGVEVLDQQADPDLRAYGTAAAGTRSAVASIEWKDRRWFVLVIDDSVTTVAADKAGGASTLDDFVAFMADRADVGGMR</sequence>
<gene>
    <name evidence="3" type="ORF">F4692_001090</name>
</gene>
<dbReference type="AlphaFoldDB" id="A0A7Y9H1M3"/>
<keyword evidence="2" id="KW-0812">Transmembrane</keyword>
<evidence type="ECO:0000313" key="4">
    <source>
        <dbReference type="Proteomes" id="UP000549911"/>
    </source>
</evidence>
<dbReference type="RefSeq" id="WP_179618579.1">
    <property type="nucleotide sequence ID" value="NZ_JACCBW010000001.1"/>
</dbReference>
<name>A0A7Y9H1M3_9ACTN</name>
<organism evidence="3 4">
    <name type="scientific">Nocardioides cavernae</name>
    <dbReference type="NCBI Taxonomy" id="1921566"/>
    <lineage>
        <taxon>Bacteria</taxon>
        <taxon>Bacillati</taxon>
        <taxon>Actinomycetota</taxon>
        <taxon>Actinomycetes</taxon>
        <taxon>Propionibacteriales</taxon>
        <taxon>Nocardioidaceae</taxon>
        <taxon>Nocardioides</taxon>
    </lineage>
</organism>
<keyword evidence="2" id="KW-0472">Membrane</keyword>
<reference evidence="3 4" key="2">
    <citation type="submission" date="2020-08" db="EMBL/GenBank/DDBJ databases">
        <title>The Agave Microbiome: Exploring the role of microbial communities in plant adaptations to desert environments.</title>
        <authorList>
            <person name="Partida-Martinez L.P."/>
        </authorList>
    </citation>
    <scope>NUCLEOTIDE SEQUENCE [LARGE SCALE GENOMIC DNA]</scope>
    <source>
        <strain evidence="3 4">AT2.17</strain>
    </source>
</reference>
<feature type="region of interest" description="Disordered" evidence="1">
    <location>
        <begin position="60"/>
        <end position="96"/>
    </location>
</feature>
<reference evidence="3 4" key="1">
    <citation type="submission" date="2020-07" db="EMBL/GenBank/DDBJ databases">
        <authorList>
            <person name="Partida-Martinez L."/>
            <person name="Huntemann M."/>
            <person name="Clum A."/>
            <person name="Wang J."/>
            <person name="Palaniappan K."/>
            <person name="Ritter S."/>
            <person name="Chen I.-M."/>
            <person name="Stamatis D."/>
            <person name="Reddy T."/>
            <person name="O'Malley R."/>
            <person name="Daum C."/>
            <person name="Shapiro N."/>
            <person name="Ivanova N."/>
            <person name="Kyrpides N."/>
            <person name="Woyke T."/>
        </authorList>
    </citation>
    <scope>NUCLEOTIDE SEQUENCE [LARGE SCALE GENOMIC DNA]</scope>
    <source>
        <strain evidence="3 4">AT2.17</strain>
    </source>
</reference>
<accession>A0A7Y9H1M3</accession>
<evidence type="ECO:0000256" key="1">
    <source>
        <dbReference type="SAM" id="MobiDB-lite"/>
    </source>
</evidence>
<protein>
    <submittedName>
        <fullName evidence="3">Uncharacterized protein</fullName>
    </submittedName>
</protein>
<comment type="caution">
    <text evidence="3">The sequence shown here is derived from an EMBL/GenBank/DDBJ whole genome shotgun (WGS) entry which is preliminary data.</text>
</comment>
<evidence type="ECO:0000313" key="3">
    <source>
        <dbReference type="EMBL" id="NYE35986.1"/>
    </source>
</evidence>